<evidence type="ECO:0000313" key="3">
    <source>
        <dbReference type="Proteomes" id="UP000193484"/>
    </source>
</evidence>
<feature type="transmembrane region" description="Helical" evidence="1">
    <location>
        <begin position="155"/>
        <end position="181"/>
    </location>
</feature>
<evidence type="ECO:0000256" key="1">
    <source>
        <dbReference type="SAM" id="Phobius"/>
    </source>
</evidence>
<evidence type="ECO:0000313" key="2">
    <source>
        <dbReference type="EMBL" id="ORV08033.1"/>
    </source>
</evidence>
<gene>
    <name evidence="2" type="ORF">AWC04_02480</name>
</gene>
<comment type="caution">
    <text evidence="2">The sequence shown here is derived from an EMBL/GenBank/DDBJ whole genome shotgun (WGS) entry which is preliminary data.</text>
</comment>
<feature type="transmembrane region" description="Helical" evidence="1">
    <location>
        <begin position="84"/>
        <end position="103"/>
    </location>
</feature>
<dbReference type="Proteomes" id="UP000193484">
    <property type="component" value="Unassembled WGS sequence"/>
</dbReference>
<organism evidence="2 3">
    <name type="scientific">Mycolicibacterium fallax</name>
    <name type="common">Mycobacterium fallax</name>
    <dbReference type="NCBI Taxonomy" id="1793"/>
    <lineage>
        <taxon>Bacteria</taxon>
        <taxon>Bacillati</taxon>
        <taxon>Actinomycetota</taxon>
        <taxon>Actinomycetes</taxon>
        <taxon>Mycobacteriales</taxon>
        <taxon>Mycobacteriaceae</taxon>
        <taxon>Mycolicibacterium</taxon>
    </lineage>
</organism>
<keyword evidence="1" id="KW-0472">Membrane</keyword>
<feature type="transmembrane region" description="Helical" evidence="1">
    <location>
        <begin position="239"/>
        <end position="260"/>
    </location>
</feature>
<keyword evidence="1" id="KW-0812">Transmembrane</keyword>
<protein>
    <submittedName>
        <fullName evidence="2">Uncharacterized protein</fullName>
    </submittedName>
</protein>
<name>A0A1X1RK43_MYCFA</name>
<reference evidence="2 3" key="1">
    <citation type="submission" date="2016-01" db="EMBL/GenBank/DDBJ databases">
        <title>The new phylogeny of the genus Mycobacterium.</title>
        <authorList>
            <person name="Tarcisio F."/>
            <person name="Conor M."/>
            <person name="Antonella G."/>
            <person name="Elisabetta G."/>
            <person name="Giulia F.S."/>
            <person name="Sara T."/>
            <person name="Anna F."/>
            <person name="Clotilde B."/>
            <person name="Roberto B."/>
            <person name="Veronica D.S."/>
            <person name="Fabio R."/>
            <person name="Monica P."/>
            <person name="Olivier J."/>
            <person name="Enrico T."/>
            <person name="Nicola S."/>
        </authorList>
    </citation>
    <scope>NUCLEOTIDE SEQUENCE [LARGE SCALE GENOMIC DNA]</scope>
    <source>
        <strain evidence="2 3">DSM 44179</strain>
    </source>
</reference>
<sequence length="277" mass="30312">MRHSKTTRKHHMFRDTVDRYDDLRREWIHGHAGIWTMQQRRAELLNRRIRRRIRDKAGARPDPHADRPTRALLAREPASIEARIELVTVGLLALLVPVGWPLGRLVYMRTEALIPARLRAYPIPAYLWAAVALGVLTNGLYAVRGETGIAGALLAPWLLAQIPAAFLTAGIYGILNGWLAIPGSTDWWPVTPAPPGVDLALPLGPDDLTGPGIFPRAEPAIAAHELTPVTRAQGHSVRLIIGALLVSVVGIFWTVGVVAVGTKAVLLQPITLTSGYR</sequence>
<keyword evidence="3" id="KW-1185">Reference proteome</keyword>
<accession>A0A1X1RK43</accession>
<feature type="transmembrane region" description="Helical" evidence="1">
    <location>
        <begin position="123"/>
        <end position="143"/>
    </location>
</feature>
<keyword evidence="1" id="KW-1133">Transmembrane helix</keyword>
<dbReference type="OrthoDB" id="4697037at2"/>
<dbReference type="EMBL" id="LQOJ01000017">
    <property type="protein sequence ID" value="ORV08033.1"/>
    <property type="molecule type" value="Genomic_DNA"/>
</dbReference>
<dbReference type="AlphaFoldDB" id="A0A1X1RK43"/>
<proteinExistence type="predicted"/>